<reference evidence="1 2" key="1">
    <citation type="journal article" date="2015" name="Fungal Genet. Biol.">
        <title>Evolution of novel wood decay mechanisms in Agaricales revealed by the genome sequences of Fistulina hepatica and Cylindrobasidium torrendii.</title>
        <authorList>
            <person name="Floudas D."/>
            <person name="Held B.W."/>
            <person name="Riley R."/>
            <person name="Nagy L.G."/>
            <person name="Koehler G."/>
            <person name="Ransdell A.S."/>
            <person name="Younus H."/>
            <person name="Chow J."/>
            <person name="Chiniquy J."/>
            <person name="Lipzen A."/>
            <person name="Tritt A."/>
            <person name="Sun H."/>
            <person name="Haridas S."/>
            <person name="LaButti K."/>
            <person name="Ohm R.A."/>
            <person name="Kues U."/>
            <person name="Blanchette R.A."/>
            <person name="Grigoriev I.V."/>
            <person name="Minto R.E."/>
            <person name="Hibbett D.S."/>
        </authorList>
    </citation>
    <scope>NUCLEOTIDE SEQUENCE [LARGE SCALE GENOMIC DNA]</scope>
    <source>
        <strain evidence="1 2">ATCC 64428</strain>
    </source>
</reference>
<proteinExistence type="predicted"/>
<gene>
    <name evidence="1" type="ORF">FISHEDRAFT_57719</name>
</gene>
<dbReference type="Proteomes" id="UP000054144">
    <property type="component" value="Unassembled WGS sequence"/>
</dbReference>
<evidence type="ECO:0000313" key="1">
    <source>
        <dbReference type="EMBL" id="KIY50099.1"/>
    </source>
</evidence>
<organism evidence="1 2">
    <name type="scientific">Fistulina hepatica ATCC 64428</name>
    <dbReference type="NCBI Taxonomy" id="1128425"/>
    <lineage>
        <taxon>Eukaryota</taxon>
        <taxon>Fungi</taxon>
        <taxon>Dikarya</taxon>
        <taxon>Basidiomycota</taxon>
        <taxon>Agaricomycotina</taxon>
        <taxon>Agaricomycetes</taxon>
        <taxon>Agaricomycetidae</taxon>
        <taxon>Agaricales</taxon>
        <taxon>Fistulinaceae</taxon>
        <taxon>Fistulina</taxon>
    </lineage>
</organism>
<accession>A0A0D7AG13</accession>
<keyword evidence="2" id="KW-1185">Reference proteome</keyword>
<protein>
    <submittedName>
        <fullName evidence="1">Uncharacterized protein</fullName>
    </submittedName>
</protein>
<evidence type="ECO:0000313" key="2">
    <source>
        <dbReference type="Proteomes" id="UP000054144"/>
    </source>
</evidence>
<name>A0A0D7AG13_9AGAR</name>
<dbReference type="AlphaFoldDB" id="A0A0D7AG13"/>
<sequence length="246" mass="26839">MSGQRLIVQRGKRVEGQNILVNDENANDVQCCTGEPMSRCQVNLRGDFCAVGRSRTRLHLRAISTSSEGIEVRICLAIGSSFDYQTESRVAKISLRSSWGKIVDAEGVDDMTAWAGEGDRAEADEEVGHGVSLSGPTLIVEPACAESVTLAISPEVGLSLLEVGVVPESEGKGLTKGMQMLSGLMGLSRHVQKPRRPPRMYAGSGSLNLPLVKVEAKMLHTGLLLRERRLPWTDKEFTWTIPLRKK</sequence>
<dbReference type="EMBL" id="KN881691">
    <property type="protein sequence ID" value="KIY50099.1"/>
    <property type="molecule type" value="Genomic_DNA"/>
</dbReference>